<reference evidence="1 2" key="1">
    <citation type="submission" date="2020-01" db="EMBL/GenBank/DDBJ databases">
        <authorList>
            <person name="Gupta K D."/>
        </authorList>
    </citation>
    <scope>NUCLEOTIDE SEQUENCE [LARGE SCALE GENOMIC DNA]</scope>
</reference>
<sequence>MIITPDSPVLITNGARIGDAAVAPVGNPVGNNPNVDHPQRRPTYDRLGSSVPFHGDLDSFKNILIATSNSNRPSNGTEFHSEFHVQYLHPPFFSIARPQRLRGSPSIN</sequence>
<proteinExistence type="predicted"/>
<keyword evidence="2" id="KW-1185">Reference proteome</keyword>
<dbReference type="EMBL" id="CACVBS010000104">
    <property type="protein sequence ID" value="CAA7271303.1"/>
    <property type="molecule type" value="Genomic_DNA"/>
</dbReference>
<gene>
    <name evidence="1" type="ORF">AAE3_LOCUS13524</name>
</gene>
<accession>A0A8S0X9H7</accession>
<protein>
    <submittedName>
        <fullName evidence="1">Uncharacterized protein</fullName>
    </submittedName>
</protein>
<dbReference type="AlphaFoldDB" id="A0A8S0X9H7"/>
<organism evidence="1 2">
    <name type="scientific">Cyclocybe aegerita</name>
    <name type="common">Black poplar mushroom</name>
    <name type="synonym">Agrocybe aegerita</name>
    <dbReference type="NCBI Taxonomy" id="1973307"/>
    <lineage>
        <taxon>Eukaryota</taxon>
        <taxon>Fungi</taxon>
        <taxon>Dikarya</taxon>
        <taxon>Basidiomycota</taxon>
        <taxon>Agaricomycotina</taxon>
        <taxon>Agaricomycetes</taxon>
        <taxon>Agaricomycetidae</taxon>
        <taxon>Agaricales</taxon>
        <taxon>Agaricineae</taxon>
        <taxon>Bolbitiaceae</taxon>
        <taxon>Cyclocybe</taxon>
    </lineage>
</organism>
<name>A0A8S0X9H7_CYCAE</name>
<dbReference type="Proteomes" id="UP000467700">
    <property type="component" value="Unassembled WGS sequence"/>
</dbReference>
<evidence type="ECO:0000313" key="1">
    <source>
        <dbReference type="EMBL" id="CAA7271303.1"/>
    </source>
</evidence>
<comment type="caution">
    <text evidence="1">The sequence shown here is derived from an EMBL/GenBank/DDBJ whole genome shotgun (WGS) entry which is preliminary data.</text>
</comment>
<evidence type="ECO:0000313" key="2">
    <source>
        <dbReference type="Proteomes" id="UP000467700"/>
    </source>
</evidence>